<dbReference type="AlphaFoldDB" id="A0A7R9WF99"/>
<feature type="signal peptide" evidence="1">
    <location>
        <begin position="1"/>
        <end position="19"/>
    </location>
</feature>
<evidence type="ECO:0000256" key="1">
    <source>
        <dbReference type="SAM" id="SignalP"/>
    </source>
</evidence>
<reference evidence="2" key="1">
    <citation type="submission" date="2021-01" db="EMBL/GenBank/DDBJ databases">
        <authorList>
            <person name="Corre E."/>
            <person name="Pelletier E."/>
            <person name="Niang G."/>
            <person name="Scheremetjew M."/>
            <person name="Finn R."/>
            <person name="Kale V."/>
            <person name="Holt S."/>
            <person name="Cochrane G."/>
            <person name="Meng A."/>
            <person name="Brown T."/>
            <person name="Cohen L."/>
        </authorList>
    </citation>
    <scope>NUCLEOTIDE SEQUENCE</scope>
    <source>
        <strain evidence="2">CCMP147</strain>
    </source>
</reference>
<protein>
    <submittedName>
        <fullName evidence="2">Uncharacterized protein</fullName>
    </submittedName>
</protein>
<feature type="chain" id="PRO_5031067846" evidence="1">
    <location>
        <begin position="20"/>
        <end position="173"/>
    </location>
</feature>
<accession>A0A7R9WF99</accession>
<proteinExistence type="predicted"/>
<dbReference type="EMBL" id="HBED01042554">
    <property type="protein sequence ID" value="CAD8322979.1"/>
    <property type="molecule type" value="Transcribed_RNA"/>
</dbReference>
<organism evidence="2">
    <name type="scientific">Pseudictyota dubia</name>
    <dbReference type="NCBI Taxonomy" id="2749911"/>
    <lineage>
        <taxon>Eukaryota</taxon>
        <taxon>Sar</taxon>
        <taxon>Stramenopiles</taxon>
        <taxon>Ochrophyta</taxon>
        <taxon>Bacillariophyta</taxon>
        <taxon>Mediophyceae</taxon>
        <taxon>Biddulphiophycidae</taxon>
        <taxon>Eupodiscales</taxon>
        <taxon>Odontellaceae</taxon>
        <taxon>Pseudictyota</taxon>
    </lineage>
</organism>
<keyword evidence="1" id="KW-0732">Signal</keyword>
<gene>
    <name evidence="2" type="ORF">TDUB1175_LOCUS21397</name>
</gene>
<sequence length="173" mass="18701">MKLFASLAILFTVVSSVASTGHEVADEDTRSLRGGVPPEADIKTALGDAYVREITSVEEFMDVVERSLWTFTNRDVELCQNLFETGGVGNRNECPWNAGTTPIPVSEGGIPGTRRNLLTRSSEVMFDPSPETFCGADSECESGCCTSAFLFNCEDAWHNVKCCSSVPNACPFA</sequence>
<evidence type="ECO:0000313" key="2">
    <source>
        <dbReference type="EMBL" id="CAD8322979.1"/>
    </source>
</evidence>
<name>A0A7R9WF99_9STRA</name>